<keyword evidence="2" id="KW-1185">Reference proteome</keyword>
<proteinExistence type="predicted"/>
<protein>
    <submittedName>
        <fullName evidence="1">Uncharacterized protein</fullName>
    </submittedName>
</protein>
<evidence type="ECO:0000313" key="1">
    <source>
        <dbReference type="EMBL" id="KAH7855406.1"/>
    </source>
</evidence>
<gene>
    <name evidence="1" type="ORF">Vadar_024485</name>
</gene>
<evidence type="ECO:0000313" key="2">
    <source>
        <dbReference type="Proteomes" id="UP000828048"/>
    </source>
</evidence>
<dbReference type="Proteomes" id="UP000828048">
    <property type="component" value="Chromosome 11"/>
</dbReference>
<sequence length="98" mass="11394">MMRLYSEAMKETVTSEEAQYLFHMSAEKFQETAALALFNCGNVHMSSARKRVYFYVDTSRKSILAQVETAYDLAQKEYLEAGKKLEEALRINPDFYVF</sequence>
<dbReference type="EMBL" id="CM037161">
    <property type="protein sequence ID" value="KAH7855406.1"/>
    <property type="molecule type" value="Genomic_DNA"/>
</dbReference>
<accession>A0ACB7YPW4</accession>
<organism evidence="1 2">
    <name type="scientific">Vaccinium darrowii</name>
    <dbReference type="NCBI Taxonomy" id="229202"/>
    <lineage>
        <taxon>Eukaryota</taxon>
        <taxon>Viridiplantae</taxon>
        <taxon>Streptophyta</taxon>
        <taxon>Embryophyta</taxon>
        <taxon>Tracheophyta</taxon>
        <taxon>Spermatophyta</taxon>
        <taxon>Magnoliopsida</taxon>
        <taxon>eudicotyledons</taxon>
        <taxon>Gunneridae</taxon>
        <taxon>Pentapetalae</taxon>
        <taxon>asterids</taxon>
        <taxon>Ericales</taxon>
        <taxon>Ericaceae</taxon>
        <taxon>Vaccinioideae</taxon>
        <taxon>Vaccinieae</taxon>
        <taxon>Vaccinium</taxon>
    </lineage>
</organism>
<reference evidence="1 2" key="1">
    <citation type="journal article" date="2021" name="Hortic Res">
        <title>High-quality reference genome and annotation aids understanding of berry development for evergreen blueberry (Vaccinium darrowii).</title>
        <authorList>
            <person name="Yu J."/>
            <person name="Hulse-Kemp A.M."/>
            <person name="Babiker E."/>
            <person name="Staton M."/>
        </authorList>
    </citation>
    <scope>NUCLEOTIDE SEQUENCE [LARGE SCALE GENOMIC DNA]</scope>
    <source>
        <strain evidence="2">cv. NJ 8807/NJ 8810</strain>
        <tissue evidence="1">Young leaf</tissue>
    </source>
</reference>
<name>A0ACB7YPW4_9ERIC</name>
<comment type="caution">
    <text evidence="1">The sequence shown here is derived from an EMBL/GenBank/DDBJ whole genome shotgun (WGS) entry which is preliminary data.</text>
</comment>